<dbReference type="InterPro" id="IPR007231">
    <property type="entry name" value="Nucleoporin_int_Nup93/Nic96"/>
</dbReference>
<evidence type="ECO:0000256" key="4">
    <source>
        <dbReference type="SAM" id="MobiDB-lite"/>
    </source>
</evidence>
<reference evidence="7" key="1">
    <citation type="submission" date="2023-06" db="EMBL/GenBank/DDBJ databases">
        <authorList>
            <person name="Noh H."/>
        </authorList>
    </citation>
    <scope>NUCLEOTIDE SEQUENCE</scope>
    <source>
        <strain evidence="7">DUCC20226</strain>
    </source>
</reference>
<dbReference type="GO" id="GO:0016773">
    <property type="term" value="F:phosphotransferase activity, alcohol group as acceptor"/>
    <property type="evidence" value="ECO:0007669"/>
    <property type="project" value="InterPro"/>
</dbReference>
<dbReference type="PANTHER" id="PTHR11225:SF4">
    <property type="entry name" value="NUCLEAR PORE COMPLEX PROTEIN NUP93"/>
    <property type="match status" value="1"/>
</dbReference>
<dbReference type="GO" id="GO:0006606">
    <property type="term" value="P:protein import into nucleus"/>
    <property type="evidence" value="ECO:0007669"/>
    <property type="project" value="TreeGrafter"/>
</dbReference>
<dbReference type="InterPro" id="IPR018484">
    <property type="entry name" value="FGGY_N"/>
</dbReference>
<dbReference type="InterPro" id="IPR006003">
    <property type="entry name" value="FGGY_RbtK-like"/>
</dbReference>
<dbReference type="EMBL" id="JAUJFL010000003">
    <property type="protein sequence ID" value="KAK2607189.1"/>
    <property type="molecule type" value="Genomic_DNA"/>
</dbReference>
<dbReference type="GO" id="GO:0005643">
    <property type="term" value="C:nuclear pore"/>
    <property type="evidence" value="ECO:0007669"/>
    <property type="project" value="InterPro"/>
</dbReference>
<feature type="domain" description="Carbohydrate kinase FGGY C-terminal" evidence="6">
    <location>
        <begin position="312"/>
        <end position="524"/>
    </location>
</feature>
<dbReference type="Pfam" id="PF04097">
    <property type="entry name" value="Nic96"/>
    <property type="match status" value="1"/>
</dbReference>
<accession>A0AAD9SGL4</accession>
<protein>
    <submittedName>
        <fullName evidence="7">Uncharacterized protein</fullName>
    </submittedName>
</protein>
<feature type="region of interest" description="Disordered" evidence="4">
    <location>
        <begin position="918"/>
        <end position="1001"/>
    </location>
</feature>
<dbReference type="CDD" id="cd07782">
    <property type="entry name" value="ASKHA_NBD_FGGY_D-RBK"/>
    <property type="match status" value="1"/>
</dbReference>
<dbReference type="InterPro" id="IPR018485">
    <property type="entry name" value="FGGY_C"/>
</dbReference>
<dbReference type="Proteomes" id="UP001265746">
    <property type="component" value="Unassembled WGS sequence"/>
</dbReference>
<dbReference type="GO" id="GO:0016973">
    <property type="term" value="P:poly(A)+ mRNA export from nucleus"/>
    <property type="evidence" value="ECO:0007669"/>
    <property type="project" value="TreeGrafter"/>
</dbReference>
<dbReference type="InterPro" id="IPR043129">
    <property type="entry name" value="ATPase_NBD"/>
</dbReference>
<name>A0AAD9SGL4_PHOAM</name>
<comment type="subcellular location">
    <subcellularLocation>
        <location evidence="1">Nucleus envelope</location>
    </subcellularLocation>
</comment>
<evidence type="ECO:0000259" key="5">
    <source>
        <dbReference type="Pfam" id="PF00370"/>
    </source>
</evidence>
<dbReference type="GO" id="GO:0016301">
    <property type="term" value="F:kinase activity"/>
    <property type="evidence" value="ECO:0007669"/>
    <property type="project" value="InterPro"/>
</dbReference>
<dbReference type="Pfam" id="PF00370">
    <property type="entry name" value="FGGY_N"/>
    <property type="match status" value="1"/>
</dbReference>
<evidence type="ECO:0000313" key="8">
    <source>
        <dbReference type="Proteomes" id="UP001265746"/>
    </source>
</evidence>
<evidence type="ECO:0000256" key="2">
    <source>
        <dbReference type="ARBA" id="ARBA00010186"/>
    </source>
</evidence>
<dbReference type="Gene3D" id="3.30.420.40">
    <property type="match status" value="1"/>
</dbReference>
<dbReference type="GO" id="GO:0005975">
    <property type="term" value="P:carbohydrate metabolic process"/>
    <property type="evidence" value="ECO:0007669"/>
    <property type="project" value="InterPro"/>
</dbReference>
<feature type="compositionally biased region" description="Polar residues" evidence="4">
    <location>
        <begin position="708"/>
        <end position="737"/>
    </location>
</feature>
<feature type="compositionally biased region" description="Gly residues" evidence="4">
    <location>
        <begin position="987"/>
        <end position="997"/>
    </location>
</feature>
<comment type="caution">
    <text evidence="7">The sequence shown here is derived from an EMBL/GenBank/DDBJ whole genome shotgun (WGS) entry which is preliminary data.</text>
</comment>
<keyword evidence="8" id="KW-1185">Reference proteome</keyword>
<evidence type="ECO:0000256" key="1">
    <source>
        <dbReference type="ARBA" id="ARBA00004259"/>
    </source>
</evidence>
<dbReference type="SUPFAM" id="SSF53067">
    <property type="entry name" value="Actin-like ATPase domain"/>
    <property type="match status" value="2"/>
</dbReference>
<gene>
    <name evidence="7" type="ORF">N8I77_005888</name>
</gene>
<dbReference type="GO" id="GO:0017056">
    <property type="term" value="F:structural constituent of nuclear pore"/>
    <property type="evidence" value="ECO:0007669"/>
    <property type="project" value="InterPro"/>
</dbReference>
<evidence type="ECO:0000313" key="7">
    <source>
        <dbReference type="EMBL" id="KAK2607189.1"/>
    </source>
</evidence>
<proteinExistence type="inferred from homology"/>
<dbReference type="PANTHER" id="PTHR11225">
    <property type="entry name" value="NUCLEAR PORE COMPLEX PROTEIN NUP93 NUCLEOPORIN NUP93 DEAD EYE PROTEIN"/>
    <property type="match status" value="1"/>
</dbReference>
<feature type="domain" description="Carbohydrate kinase FGGY N-terminal" evidence="5">
    <location>
        <begin position="7"/>
        <end position="186"/>
    </location>
</feature>
<comment type="similarity">
    <text evidence="2">Belongs to the nucleoporin interacting component (NIC) family.</text>
</comment>
<organism evidence="7 8">
    <name type="scientific">Phomopsis amygdali</name>
    <name type="common">Fusicoccum amygdali</name>
    <dbReference type="NCBI Taxonomy" id="1214568"/>
    <lineage>
        <taxon>Eukaryota</taxon>
        <taxon>Fungi</taxon>
        <taxon>Dikarya</taxon>
        <taxon>Ascomycota</taxon>
        <taxon>Pezizomycotina</taxon>
        <taxon>Sordariomycetes</taxon>
        <taxon>Sordariomycetidae</taxon>
        <taxon>Diaporthales</taxon>
        <taxon>Diaporthaceae</taxon>
        <taxon>Diaporthe</taxon>
    </lineage>
</organism>
<dbReference type="Gene3D" id="1.20.58.2240">
    <property type="match status" value="1"/>
</dbReference>
<sequence>MARQAHYIGIDVGTGSARACIIDSEGEIKGLAAQEIKLWQPVSGIEASHYEQSTTDIWDAICYCVKKVLTDSLVKPDSIKGIGFDATCSLAVFTHDTDEPVPVTGPDFSTDGNDRNVILWLDHRPIDETQKINATGHNLLRYVGGTMSVEMEIPKVLWLKNHMPPELFDRCKFYDLADALTHLATGKDTRSFCSTVCKQGFVPVGVDGSVKGWQEDFYHSIGLGDLVKDNFKRMGGVDGVNGTYTSAGELVGPLSEKAAKQLGLPAGIAVGSGVIDAYAGWIGTVGAKVKLGPDHLDEDHAKNDVSQAFTRLAAVAGTSTCHLAMSKDAVFVPGVWGPYRDVLIPGHWMAEGGQSATGELLKYMLETHPAYAETFASAKALGKNIYEFLNDHLHELNEQTGSPFMGYLTRHYFFYGDLWGNRSPIADPNMRGAVIGMSSDKTQDGLGLLYYSVMEFIALQTRQIIEKMNESGHTILSIFMSGSQCQNDILMDLIATACDMPVLVPKYVNAAVVHGAAMLGAKAASAGEDGQTEPLWDIMDRMSKPGKTVRADQNPAKKKLLEAKYQVFLEQCRTQREYRQKVDAALKDVVNGNGSTVTAAIMSLFSNLNTGATSQPASNAGGGLFSSLNTTANASNTNTANTSNQTAAPGASIFGSGSTLFPSTTTQTAQSSNLFASTNQPPATAAGGGLFGGLNAATTTTAPQTNNLFANSGKPSLFNTTSNNAPAAQAQPDVSNSLGKSLFGSTINTQTANSNGLQHQAAPTGAFFDSLLAKNKRAHVDDNAAMEDLPSLQLGLGDLRQRLRKLGPKASPTDRQLDGRAHYLLAASGVDPGSAVRDLGSLGFQTSRLDRSTYGTAQGEVDVETYLSNLQNKTTLSMIADGLEKSVRDFDAFLEDNVTMEWEAQRRRIYEHFGIKSKQTPGGGVGASPGRESRGGFGKSRRKGVLSSGPDKSTTRESAFGRSGLGRSVIGTPSKIGAHSSEFSDVGGAGAGSGPNGSAGIDDRFLREKQLKLAEKIHQLNDARQQAQAVAYPILNELAEVETKAGDRHGEHLVDAYRAMVLIVGENPDADSPGADATASERQFSSVYLSSESNSQGAISLRKRILAGANKFLEKKFMDQIEQQIAKNPLNAQLGGRPDVVSKTKAYVRLLAQGKHLAPDNTDLQSIRREGQDEYVWAVIFYLLRSGHVNEAAKYVIENQNHFKSIDRSFPAFMSEYATSEDRRLKRQLQDRCNTEFSQRIRNAPDNSVDPYRAACYKIIGRCDLSNRSFEGFTADVYDWMWLQFNLAREGDRSVEIWGETFGLAEVQNTIKEVGLKYFPKNNVDDANGNFGMFFFMQIMSGMFEQAIAYLYSFSYVDAVHFAIALEYYGLLRASDSMTANNDLLTHNTRERPQISFGRMLGFYTRDFRAANVAAAVDYIILICLNLDDPNQEAGRQHAELCHEALRELVLETREFSKLIGDIRPDGQRIPGIIESRGSLIGLPDEREFVRSITLQAGRFANDNGRTTDAVLLYHLAEDYDTVVAIVSRALSEAISLEVGGEPLRLQPVKPRVEGGRPDAQVNNSLSLASIDDPVELAKTMMHMYEGERFFRENIQEVNRMACSVLLQMSDIKSLVGAGQWVQALDQIKMLEILPLAANGDPSTIRAYAAKFASLPQVVAANVGNLLMWTVMCCTRQRERLGSGQFSGNESTSKDLQVQLKQMSIDLTAYTSQLRYRFPSHLLEALARASAD</sequence>
<evidence type="ECO:0000256" key="3">
    <source>
        <dbReference type="ARBA" id="ARBA00023242"/>
    </source>
</evidence>
<feature type="region of interest" description="Disordered" evidence="4">
    <location>
        <begin position="705"/>
        <end position="737"/>
    </location>
</feature>
<dbReference type="Pfam" id="PF02782">
    <property type="entry name" value="FGGY_C"/>
    <property type="match status" value="1"/>
</dbReference>
<keyword evidence="3" id="KW-0539">Nucleus</keyword>
<dbReference type="NCBIfam" id="TIGR01315">
    <property type="entry name" value="5C_CHO_kinase"/>
    <property type="match status" value="1"/>
</dbReference>
<evidence type="ECO:0000259" key="6">
    <source>
        <dbReference type="Pfam" id="PF02782"/>
    </source>
</evidence>